<reference evidence="2" key="2">
    <citation type="submission" date="2020-05" db="UniProtKB">
        <authorList>
            <consortium name="EnsemblMetazoa"/>
        </authorList>
    </citation>
    <scope>IDENTIFICATION</scope>
    <source>
        <strain evidence="2">FAR1</strain>
    </source>
</reference>
<dbReference type="AlphaFoldDB" id="A0A182QEM7"/>
<evidence type="ECO:0000313" key="3">
    <source>
        <dbReference type="Proteomes" id="UP000075886"/>
    </source>
</evidence>
<keyword evidence="1" id="KW-1133">Transmembrane helix</keyword>
<keyword evidence="1" id="KW-0812">Transmembrane</keyword>
<keyword evidence="1" id="KW-0472">Membrane</keyword>
<evidence type="ECO:0000256" key="1">
    <source>
        <dbReference type="SAM" id="Phobius"/>
    </source>
</evidence>
<reference evidence="3" key="1">
    <citation type="submission" date="2014-01" db="EMBL/GenBank/DDBJ databases">
        <title>The Genome Sequence of Anopheles farauti FAR1 (V2).</title>
        <authorList>
            <consortium name="The Broad Institute Genomics Platform"/>
            <person name="Neafsey D.E."/>
            <person name="Besansky N."/>
            <person name="Howell P."/>
            <person name="Walton C."/>
            <person name="Young S.K."/>
            <person name="Zeng Q."/>
            <person name="Gargeya S."/>
            <person name="Fitzgerald M."/>
            <person name="Haas B."/>
            <person name="Abouelleil A."/>
            <person name="Allen A.W."/>
            <person name="Alvarado L."/>
            <person name="Arachchi H.M."/>
            <person name="Berlin A.M."/>
            <person name="Chapman S.B."/>
            <person name="Gainer-Dewar J."/>
            <person name="Goldberg J."/>
            <person name="Griggs A."/>
            <person name="Gujja S."/>
            <person name="Hansen M."/>
            <person name="Howarth C."/>
            <person name="Imamovic A."/>
            <person name="Ireland A."/>
            <person name="Larimer J."/>
            <person name="McCowan C."/>
            <person name="Murphy C."/>
            <person name="Pearson M."/>
            <person name="Poon T.W."/>
            <person name="Priest M."/>
            <person name="Roberts A."/>
            <person name="Saif S."/>
            <person name="Shea T."/>
            <person name="Sisk P."/>
            <person name="Sykes S."/>
            <person name="Wortman J."/>
            <person name="Nusbaum C."/>
            <person name="Birren B."/>
        </authorList>
    </citation>
    <scope>NUCLEOTIDE SEQUENCE [LARGE SCALE GENOMIC DNA]</scope>
    <source>
        <strain evidence="3">FAR1</strain>
    </source>
</reference>
<dbReference type="EnsemblMetazoa" id="AFAF008599-RA">
    <property type="protein sequence ID" value="AFAF008599-PA"/>
    <property type="gene ID" value="AFAF008599"/>
</dbReference>
<protein>
    <submittedName>
        <fullName evidence="2">Uncharacterized protein</fullName>
    </submittedName>
</protein>
<dbReference type="VEuPathDB" id="VectorBase:AFAF008599"/>
<evidence type="ECO:0000313" key="2">
    <source>
        <dbReference type="EnsemblMetazoa" id="AFAF008599-PA"/>
    </source>
</evidence>
<sequence>MLERIAAKARHGGELVVRKIQPHRTLGQLFDPPPEAVRKPMPPAVDVKLRKTGRTGIWHVTVAVLIVIQVGRILQRFAEVTQMRHEPSGHLVWQLGNQPWTLDIERSAQKRLQHDGVFPSAHISIQRCGYDLKIITQVLVVIVVALVRMERRLAGVLLLHATLLQHFVNLRTLVILLECGRNRFQLQVSFGIDEVFLLEETLHETFRRAIVGGQIAVAQLRNRLGTDARLGHALERKDADHFLLAQRECLGGGEKNGKN</sequence>
<feature type="transmembrane region" description="Helical" evidence="1">
    <location>
        <begin position="56"/>
        <end position="74"/>
    </location>
</feature>
<name>A0A182QEM7_9DIPT</name>
<accession>A0A182QEM7</accession>
<dbReference type="Proteomes" id="UP000075886">
    <property type="component" value="Unassembled WGS sequence"/>
</dbReference>
<keyword evidence="3" id="KW-1185">Reference proteome</keyword>
<proteinExistence type="predicted"/>
<organism evidence="2 3">
    <name type="scientific">Anopheles farauti</name>
    <dbReference type="NCBI Taxonomy" id="69004"/>
    <lineage>
        <taxon>Eukaryota</taxon>
        <taxon>Metazoa</taxon>
        <taxon>Ecdysozoa</taxon>
        <taxon>Arthropoda</taxon>
        <taxon>Hexapoda</taxon>
        <taxon>Insecta</taxon>
        <taxon>Pterygota</taxon>
        <taxon>Neoptera</taxon>
        <taxon>Endopterygota</taxon>
        <taxon>Diptera</taxon>
        <taxon>Nematocera</taxon>
        <taxon>Culicoidea</taxon>
        <taxon>Culicidae</taxon>
        <taxon>Anophelinae</taxon>
        <taxon>Anopheles</taxon>
    </lineage>
</organism>
<dbReference type="EMBL" id="AXCN02001040">
    <property type="status" value="NOT_ANNOTATED_CDS"/>
    <property type="molecule type" value="Genomic_DNA"/>
</dbReference>